<dbReference type="EMBL" id="MU864018">
    <property type="protein sequence ID" value="KAK4195285.1"/>
    <property type="molecule type" value="Genomic_DNA"/>
</dbReference>
<dbReference type="AlphaFoldDB" id="A0AAN6X7B5"/>
<proteinExistence type="predicted"/>
<reference evidence="1" key="1">
    <citation type="journal article" date="2023" name="Mol. Phylogenet. Evol.">
        <title>Genome-scale phylogeny and comparative genomics of the fungal order Sordariales.</title>
        <authorList>
            <person name="Hensen N."/>
            <person name="Bonometti L."/>
            <person name="Westerberg I."/>
            <person name="Brannstrom I.O."/>
            <person name="Guillou S."/>
            <person name="Cros-Aarteil S."/>
            <person name="Calhoun S."/>
            <person name="Haridas S."/>
            <person name="Kuo A."/>
            <person name="Mondo S."/>
            <person name="Pangilinan J."/>
            <person name="Riley R."/>
            <person name="LaButti K."/>
            <person name="Andreopoulos B."/>
            <person name="Lipzen A."/>
            <person name="Chen C."/>
            <person name="Yan M."/>
            <person name="Daum C."/>
            <person name="Ng V."/>
            <person name="Clum A."/>
            <person name="Steindorff A."/>
            <person name="Ohm R.A."/>
            <person name="Martin F."/>
            <person name="Silar P."/>
            <person name="Natvig D.O."/>
            <person name="Lalanne C."/>
            <person name="Gautier V."/>
            <person name="Ament-Velasquez S.L."/>
            <person name="Kruys A."/>
            <person name="Hutchinson M.I."/>
            <person name="Powell A.J."/>
            <person name="Barry K."/>
            <person name="Miller A.N."/>
            <person name="Grigoriev I.V."/>
            <person name="Debuchy R."/>
            <person name="Gladieux P."/>
            <person name="Hiltunen Thoren M."/>
            <person name="Johannesson H."/>
        </authorList>
    </citation>
    <scope>NUCLEOTIDE SEQUENCE</scope>
    <source>
        <strain evidence="1">CBS 315.58</strain>
    </source>
</reference>
<accession>A0AAN6X7B5</accession>
<evidence type="ECO:0000313" key="1">
    <source>
        <dbReference type="EMBL" id="KAK4195285.1"/>
    </source>
</evidence>
<sequence length="475" mass="52881">MGACCRDSPLDCCANSRQAAAKKAASHLALSLNYEARKETQRHYNHYQCSYGQDGRLIVQQGYINPRLDILHIMEFSASSALMRSDLTLGFRGLKEALLHITLSSCDLDGLVRALHARGLLRLIKTIDFWVSKPTSDMLRDSDEIPAFSYRRADGSLVRPVAPASAMQDLRSAADCNKNRYRICRTPPSDGPILVEWEDAAFYPAVEDPSAAGANGSRCLDCSRLSNHTPTFWRWQYRPEASVPTADIALNFSTNWQPPNPNTATELRAPAAVSHWFDRDARRVLRKRGVLQFDRHRFQQDTDTQTSQGEGWSVFMVVSPNHVYHREAIAHAFKDLHDARAAVKSAHAIQDGFFSRVVPKLKQIASLQTVTVHGVCAPGYLNENEIAGWDGQEERYDTPGNSGLRHPMHSSLIGNSGFPLVSNGLVTHGFSGDSMAAEAADRIFVPHEVQLARGENRLLVDRKWHQCVKHGTLTA</sequence>
<protein>
    <submittedName>
        <fullName evidence="1">Uncharacterized protein</fullName>
    </submittedName>
</protein>
<keyword evidence="2" id="KW-1185">Reference proteome</keyword>
<organism evidence="1 2">
    <name type="scientific">Triangularia verruculosa</name>
    <dbReference type="NCBI Taxonomy" id="2587418"/>
    <lineage>
        <taxon>Eukaryota</taxon>
        <taxon>Fungi</taxon>
        <taxon>Dikarya</taxon>
        <taxon>Ascomycota</taxon>
        <taxon>Pezizomycotina</taxon>
        <taxon>Sordariomycetes</taxon>
        <taxon>Sordariomycetidae</taxon>
        <taxon>Sordariales</taxon>
        <taxon>Podosporaceae</taxon>
        <taxon>Triangularia</taxon>
    </lineage>
</organism>
<evidence type="ECO:0000313" key="2">
    <source>
        <dbReference type="Proteomes" id="UP001303160"/>
    </source>
</evidence>
<name>A0AAN6X7B5_9PEZI</name>
<dbReference type="Proteomes" id="UP001303160">
    <property type="component" value="Unassembled WGS sequence"/>
</dbReference>
<reference evidence="1" key="2">
    <citation type="submission" date="2023-05" db="EMBL/GenBank/DDBJ databases">
        <authorList>
            <consortium name="Lawrence Berkeley National Laboratory"/>
            <person name="Steindorff A."/>
            <person name="Hensen N."/>
            <person name="Bonometti L."/>
            <person name="Westerberg I."/>
            <person name="Brannstrom I.O."/>
            <person name="Guillou S."/>
            <person name="Cros-Aarteil S."/>
            <person name="Calhoun S."/>
            <person name="Haridas S."/>
            <person name="Kuo A."/>
            <person name="Mondo S."/>
            <person name="Pangilinan J."/>
            <person name="Riley R."/>
            <person name="Labutti K."/>
            <person name="Andreopoulos B."/>
            <person name="Lipzen A."/>
            <person name="Chen C."/>
            <person name="Yanf M."/>
            <person name="Daum C."/>
            <person name="Ng V."/>
            <person name="Clum A."/>
            <person name="Ohm R."/>
            <person name="Martin F."/>
            <person name="Silar P."/>
            <person name="Natvig D."/>
            <person name="Lalanne C."/>
            <person name="Gautier V."/>
            <person name="Ament-Velasquez S.L."/>
            <person name="Kruys A."/>
            <person name="Hutchinson M.I."/>
            <person name="Powell A.J."/>
            <person name="Barry K."/>
            <person name="Miller A.N."/>
            <person name="Grigoriev I.V."/>
            <person name="Debuchy R."/>
            <person name="Gladieux P."/>
            <person name="Thoren M.H."/>
            <person name="Johannesson H."/>
        </authorList>
    </citation>
    <scope>NUCLEOTIDE SEQUENCE</scope>
    <source>
        <strain evidence="1">CBS 315.58</strain>
    </source>
</reference>
<gene>
    <name evidence="1" type="ORF">QBC40DRAFT_316662</name>
</gene>
<comment type="caution">
    <text evidence="1">The sequence shown here is derived from an EMBL/GenBank/DDBJ whole genome shotgun (WGS) entry which is preliminary data.</text>
</comment>